<dbReference type="PROSITE" id="PS51733">
    <property type="entry name" value="BPL_LPL_CATALYTIC"/>
    <property type="match status" value="1"/>
</dbReference>
<dbReference type="InterPro" id="IPR004408">
    <property type="entry name" value="Biotin_CoA_COase_ligase"/>
</dbReference>
<dbReference type="Pfam" id="PF03099">
    <property type="entry name" value="BPL_LplA_LipB"/>
    <property type="match status" value="1"/>
</dbReference>
<dbReference type="Gene3D" id="3.30.930.10">
    <property type="entry name" value="Bira Bifunctional Protein, Domain 2"/>
    <property type="match status" value="1"/>
</dbReference>
<evidence type="ECO:0000256" key="1">
    <source>
        <dbReference type="ARBA" id="ARBA00022598"/>
    </source>
</evidence>
<comment type="caution">
    <text evidence="3">The sequence shown here is derived from an EMBL/GenBank/DDBJ whole genome shotgun (WGS) entry which is preliminary data.</text>
</comment>
<dbReference type="NCBIfam" id="TIGR00121">
    <property type="entry name" value="birA_ligase"/>
    <property type="match status" value="1"/>
</dbReference>
<dbReference type="GO" id="GO:0004077">
    <property type="term" value="F:biotin--[biotin carboxyl-carrier protein] ligase activity"/>
    <property type="evidence" value="ECO:0007669"/>
    <property type="project" value="UniProtKB-EC"/>
</dbReference>
<name>A0A7C4KJF5_9CHLR</name>
<dbReference type="CDD" id="cd16442">
    <property type="entry name" value="BPL"/>
    <property type="match status" value="1"/>
</dbReference>
<dbReference type="EMBL" id="DSYK01000686">
    <property type="protein sequence ID" value="HGS22916.1"/>
    <property type="molecule type" value="Genomic_DNA"/>
</dbReference>
<dbReference type="GO" id="GO:0005737">
    <property type="term" value="C:cytoplasm"/>
    <property type="evidence" value="ECO:0007669"/>
    <property type="project" value="TreeGrafter"/>
</dbReference>
<dbReference type="PANTHER" id="PTHR12835:SF5">
    <property type="entry name" value="BIOTIN--PROTEIN LIGASE"/>
    <property type="match status" value="1"/>
</dbReference>
<dbReference type="SUPFAM" id="SSF55681">
    <property type="entry name" value="Class II aaRS and biotin synthetases"/>
    <property type="match status" value="1"/>
</dbReference>
<gene>
    <name evidence="3" type="ORF">ENT37_13760</name>
</gene>
<evidence type="ECO:0000313" key="3">
    <source>
        <dbReference type="EMBL" id="HGS22916.1"/>
    </source>
</evidence>
<organism evidence="3">
    <name type="scientific">Anaerolinea thermolimosa</name>
    <dbReference type="NCBI Taxonomy" id="229919"/>
    <lineage>
        <taxon>Bacteria</taxon>
        <taxon>Bacillati</taxon>
        <taxon>Chloroflexota</taxon>
        <taxon>Anaerolineae</taxon>
        <taxon>Anaerolineales</taxon>
        <taxon>Anaerolineaceae</taxon>
        <taxon>Anaerolinea</taxon>
    </lineage>
</organism>
<proteinExistence type="predicted"/>
<dbReference type="EC" id="6.3.4.15" evidence="3"/>
<dbReference type="InterPro" id="IPR045864">
    <property type="entry name" value="aa-tRNA-synth_II/BPL/LPL"/>
</dbReference>
<accession>A0A7C4KJF5</accession>
<dbReference type="PANTHER" id="PTHR12835">
    <property type="entry name" value="BIOTIN PROTEIN LIGASE"/>
    <property type="match status" value="1"/>
</dbReference>
<protein>
    <submittedName>
        <fullName evidence="3">Biotin--[acetyl-CoA-carboxylase] ligase</fullName>
        <ecNumber evidence="3">6.3.4.15</ecNumber>
    </submittedName>
</protein>
<keyword evidence="1 3" id="KW-0436">Ligase</keyword>
<dbReference type="InterPro" id="IPR004143">
    <property type="entry name" value="BPL_LPL_catalytic"/>
</dbReference>
<dbReference type="AlphaFoldDB" id="A0A7C4KJF5"/>
<sequence length="140" mass="15224">MNAFLIQAMAQKLGLPQALFFEVTASTNDEALRLAEAGAPDETLVAADHQTHGRGRMGRSWITQKGSALAFSLVLRPRPQERERLGLFSPLGAMSVASALEDLGLQPQVKWPNDVLLNRKKVCGILAEASWTGERVNSTL</sequence>
<reference evidence="3" key="1">
    <citation type="journal article" date="2020" name="mSystems">
        <title>Genome- and Community-Level Interaction Insights into Carbon Utilization and Element Cycling Functions of Hydrothermarchaeota in Hydrothermal Sediment.</title>
        <authorList>
            <person name="Zhou Z."/>
            <person name="Liu Y."/>
            <person name="Xu W."/>
            <person name="Pan J."/>
            <person name="Luo Z.H."/>
            <person name="Li M."/>
        </authorList>
    </citation>
    <scope>NUCLEOTIDE SEQUENCE [LARGE SCALE GENOMIC DNA]</scope>
    <source>
        <strain evidence="3">SpSt-573</strain>
    </source>
</reference>
<evidence type="ECO:0000259" key="2">
    <source>
        <dbReference type="PROSITE" id="PS51733"/>
    </source>
</evidence>
<feature type="domain" description="BPL/LPL catalytic" evidence="2">
    <location>
        <begin position="13"/>
        <end position="140"/>
    </location>
</feature>